<name>A0A8J8N9V8_HALGN</name>
<evidence type="ECO:0000313" key="2">
    <source>
        <dbReference type="Proteomes" id="UP000785679"/>
    </source>
</evidence>
<dbReference type="Proteomes" id="UP000785679">
    <property type="component" value="Unassembled WGS sequence"/>
</dbReference>
<keyword evidence="2" id="KW-1185">Reference proteome</keyword>
<proteinExistence type="predicted"/>
<evidence type="ECO:0000313" key="1">
    <source>
        <dbReference type="EMBL" id="TNV71011.1"/>
    </source>
</evidence>
<protein>
    <submittedName>
        <fullName evidence="1">Uncharacterized protein</fullName>
    </submittedName>
</protein>
<accession>A0A8J8N9V8</accession>
<dbReference type="EMBL" id="RRYP01031142">
    <property type="protein sequence ID" value="TNV71011.1"/>
    <property type="molecule type" value="Genomic_DNA"/>
</dbReference>
<dbReference type="AlphaFoldDB" id="A0A8J8N9V8"/>
<organism evidence="1 2">
    <name type="scientific">Halteria grandinella</name>
    <dbReference type="NCBI Taxonomy" id="5974"/>
    <lineage>
        <taxon>Eukaryota</taxon>
        <taxon>Sar</taxon>
        <taxon>Alveolata</taxon>
        <taxon>Ciliophora</taxon>
        <taxon>Intramacronucleata</taxon>
        <taxon>Spirotrichea</taxon>
        <taxon>Stichotrichia</taxon>
        <taxon>Sporadotrichida</taxon>
        <taxon>Halteriidae</taxon>
        <taxon>Halteria</taxon>
    </lineage>
</organism>
<reference evidence="1" key="1">
    <citation type="submission" date="2019-06" db="EMBL/GenBank/DDBJ databases">
        <authorList>
            <person name="Zheng W."/>
        </authorList>
    </citation>
    <scope>NUCLEOTIDE SEQUENCE</scope>
    <source>
        <strain evidence="1">QDHG01</strain>
    </source>
</reference>
<comment type="caution">
    <text evidence="1">The sequence shown here is derived from an EMBL/GenBank/DDBJ whole genome shotgun (WGS) entry which is preliminary data.</text>
</comment>
<sequence length="402" mass="45094">MELNLQFGYGMMEHCRHLTEQWNGGTTILSPRDLSSAQLNQLSQQIINIPNGKVLLDPQFYLPHSEHSRLCSHDYWPSDYQTGIFWEGQRCTDLINALFNINRSLGCSEVILPGLLATTIDDDWLNTQQAFIDEGLAISNGLCVLATIALSADATRNETQIARLMDASDNWEPHGYYIVCEHPNGKYLVDDPTWTTNIIDLAAGLKLRGKKVILGYCNHQMLLASVAKVDGIASGTWMNVRSFPPEKFRGNQEEVIRQRATWYYCPQALSEFGTSYLDLAKQQGVLDQMSPSSDLTNVYLAGLFSGAVPTSSGFTEQLAFRHYLHCLRIQSQNSVKPTFDLTVDHHQTLLRNARQLLSDLHTAGIKGQARDFMDSLDANESALSVIRSTRGPLLRRNWGNIQ</sequence>
<gene>
    <name evidence="1" type="ORF">FGO68_gene6187</name>
</gene>